<evidence type="ECO:0000256" key="4">
    <source>
        <dbReference type="PIRSR" id="PIRSR000097-2"/>
    </source>
</evidence>
<feature type="domain" description="NADP-dependent oxidoreductase" evidence="6">
    <location>
        <begin position="20"/>
        <end position="266"/>
    </location>
</feature>
<evidence type="ECO:0000259" key="6">
    <source>
        <dbReference type="Pfam" id="PF00248"/>
    </source>
</evidence>
<evidence type="ECO:0000313" key="7">
    <source>
        <dbReference type="EMBL" id="KIP08027.1"/>
    </source>
</evidence>
<reference evidence="7 8" key="1">
    <citation type="journal article" date="2014" name="PLoS Genet.">
        <title>Analysis of the Phlebiopsis gigantea genome, transcriptome and secretome provides insight into its pioneer colonization strategies of wood.</title>
        <authorList>
            <person name="Hori C."/>
            <person name="Ishida T."/>
            <person name="Igarashi K."/>
            <person name="Samejima M."/>
            <person name="Suzuki H."/>
            <person name="Master E."/>
            <person name="Ferreira P."/>
            <person name="Ruiz-Duenas F.J."/>
            <person name="Held B."/>
            <person name="Canessa P."/>
            <person name="Larrondo L.F."/>
            <person name="Schmoll M."/>
            <person name="Druzhinina I.S."/>
            <person name="Kubicek C.P."/>
            <person name="Gaskell J.A."/>
            <person name="Kersten P."/>
            <person name="St John F."/>
            <person name="Glasner J."/>
            <person name="Sabat G."/>
            <person name="Splinter BonDurant S."/>
            <person name="Syed K."/>
            <person name="Yadav J."/>
            <person name="Mgbeahuruike A.C."/>
            <person name="Kovalchuk A."/>
            <person name="Asiegbu F.O."/>
            <person name="Lackner G."/>
            <person name="Hoffmeister D."/>
            <person name="Rencoret J."/>
            <person name="Gutierrez A."/>
            <person name="Sun H."/>
            <person name="Lindquist E."/>
            <person name="Barry K."/>
            <person name="Riley R."/>
            <person name="Grigoriev I.V."/>
            <person name="Henrissat B."/>
            <person name="Kues U."/>
            <person name="Berka R.M."/>
            <person name="Martinez A.T."/>
            <person name="Covert S.F."/>
            <person name="Blanchette R.A."/>
            <person name="Cullen D."/>
        </authorList>
    </citation>
    <scope>NUCLEOTIDE SEQUENCE [LARGE SCALE GENOMIC DNA]</scope>
    <source>
        <strain evidence="7 8">11061_1 CR5-6</strain>
    </source>
</reference>
<dbReference type="OrthoDB" id="416253at2759"/>
<evidence type="ECO:0000256" key="3">
    <source>
        <dbReference type="PIRSR" id="PIRSR000097-1"/>
    </source>
</evidence>
<protein>
    <recommendedName>
        <fullName evidence="6">NADP-dependent oxidoreductase domain-containing protein</fullName>
    </recommendedName>
</protein>
<comment type="similarity">
    <text evidence="1">Belongs to the aldo/keto reductase family.</text>
</comment>
<dbReference type="PRINTS" id="PR00069">
    <property type="entry name" value="ALDKETRDTASE"/>
</dbReference>
<dbReference type="Proteomes" id="UP000053257">
    <property type="component" value="Unassembled WGS sequence"/>
</dbReference>
<evidence type="ECO:0000256" key="2">
    <source>
        <dbReference type="ARBA" id="ARBA00023002"/>
    </source>
</evidence>
<dbReference type="SUPFAM" id="SSF51430">
    <property type="entry name" value="NAD(P)-linked oxidoreductase"/>
    <property type="match status" value="1"/>
</dbReference>
<dbReference type="InterPro" id="IPR036812">
    <property type="entry name" value="NAD(P)_OxRdtase_dom_sf"/>
</dbReference>
<keyword evidence="2" id="KW-0560">Oxidoreductase</keyword>
<dbReference type="STRING" id="745531.A0A0C3S964"/>
<dbReference type="PIRSF" id="PIRSF000097">
    <property type="entry name" value="AKR"/>
    <property type="match status" value="1"/>
</dbReference>
<dbReference type="PANTHER" id="PTHR43827:SF13">
    <property type="entry name" value="ALDO_KETO REDUCTASE FAMILY PROTEIN"/>
    <property type="match status" value="1"/>
</dbReference>
<gene>
    <name evidence="7" type="ORF">PHLGIDRAFT_127277</name>
</gene>
<evidence type="ECO:0000256" key="5">
    <source>
        <dbReference type="PIRSR" id="PIRSR000097-3"/>
    </source>
</evidence>
<dbReference type="AlphaFoldDB" id="A0A0C3S964"/>
<feature type="active site" description="Proton donor" evidence="3">
    <location>
        <position position="53"/>
    </location>
</feature>
<dbReference type="PANTHER" id="PTHR43827">
    <property type="entry name" value="2,5-DIKETO-D-GLUCONIC ACID REDUCTASE"/>
    <property type="match status" value="1"/>
</dbReference>
<dbReference type="FunFam" id="3.20.20.100:FF:000015">
    <property type="entry name" value="Oxidoreductase, aldo/keto reductase family"/>
    <property type="match status" value="1"/>
</dbReference>
<keyword evidence="8" id="KW-1185">Reference proteome</keyword>
<dbReference type="InterPro" id="IPR018170">
    <property type="entry name" value="Aldo/ket_reductase_CS"/>
</dbReference>
<evidence type="ECO:0000313" key="8">
    <source>
        <dbReference type="Proteomes" id="UP000053257"/>
    </source>
</evidence>
<organism evidence="7 8">
    <name type="scientific">Phlebiopsis gigantea (strain 11061_1 CR5-6)</name>
    <name type="common">White-rot fungus</name>
    <name type="synonym">Peniophora gigantea</name>
    <dbReference type="NCBI Taxonomy" id="745531"/>
    <lineage>
        <taxon>Eukaryota</taxon>
        <taxon>Fungi</taxon>
        <taxon>Dikarya</taxon>
        <taxon>Basidiomycota</taxon>
        <taxon>Agaricomycotina</taxon>
        <taxon>Agaricomycetes</taxon>
        <taxon>Polyporales</taxon>
        <taxon>Phanerochaetaceae</taxon>
        <taxon>Phlebiopsis</taxon>
    </lineage>
</organism>
<name>A0A0C3S964_PHLG1</name>
<dbReference type="InterPro" id="IPR023210">
    <property type="entry name" value="NADP_OxRdtase_dom"/>
</dbReference>
<dbReference type="HOGENOM" id="CLU_023205_0_1_1"/>
<dbReference type="InterPro" id="IPR020471">
    <property type="entry name" value="AKR"/>
</dbReference>
<accession>A0A0C3S964</accession>
<dbReference type="GO" id="GO:0016491">
    <property type="term" value="F:oxidoreductase activity"/>
    <property type="evidence" value="ECO:0007669"/>
    <property type="project" value="UniProtKB-KW"/>
</dbReference>
<dbReference type="PROSITE" id="PS00798">
    <property type="entry name" value="ALDOKETO_REDUCTASE_1"/>
    <property type="match status" value="1"/>
</dbReference>
<dbReference type="EMBL" id="KN840486">
    <property type="protein sequence ID" value="KIP08027.1"/>
    <property type="molecule type" value="Genomic_DNA"/>
</dbReference>
<feature type="binding site" evidence="4">
    <location>
        <position position="114"/>
    </location>
    <ligand>
        <name>substrate</name>
    </ligand>
</feature>
<feature type="site" description="Lowers pKa of active site Tyr" evidence="5">
    <location>
        <position position="82"/>
    </location>
</feature>
<proteinExistence type="inferred from homology"/>
<evidence type="ECO:0000256" key="1">
    <source>
        <dbReference type="ARBA" id="ARBA00007905"/>
    </source>
</evidence>
<dbReference type="Pfam" id="PF00248">
    <property type="entry name" value="Aldo_ket_red"/>
    <property type="match status" value="1"/>
</dbReference>
<dbReference type="CDD" id="cd19071">
    <property type="entry name" value="AKR_AKR1-5-like"/>
    <property type="match status" value="1"/>
</dbReference>
<sequence length="279" mass="31923">MVYTLQSTRQLHDGIEIPILGFGTYELEGDAVKRPLRWALETGYRHIDSATWYYNEKQCGDTIRQFMKDADVPRKDIFYTTKLMTNVSYEDTLEKIQASLEACGLEHIDLYLLHSAIGGPEKRRECWRACIEAKRLGKVRSIGVSNYGVAHLQEMLDQGVELPAINQVDLHPFMTRTDIVSICHKHNIALEAWGPLVRGLRFRHPSITGLAEKYNKQPAQVLLRYSIQNGFIPIPKASSKERIIANTQIYDFELTKEEMAHLESLDEALVTDWEVTTCP</sequence>
<dbReference type="Gene3D" id="3.20.20.100">
    <property type="entry name" value="NADP-dependent oxidoreductase domain"/>
    <property type="match status" value="1"/>
</dbReference>